<dbReference type="AlphaFoldDB" id="A0A3G1KMP6"/>
<dbReference type="EMBL" id="CP017634">
    <property type="protein sequence ID" value="ATW23704.1"/>
    <property type="molecule type" value="Genomic_DNA"/>
</dbReference>
<evidence type="ECO:0000256" key="1">
    <source>
        <dbReference type="SAM" id="MobiDB-lite"/>
    </source>
</evidence>
<sequence length="85" mass="9974">MQMSKKKREVMQLVKVRRVRENDHNQMSNLIVDDERNMTLEEAIKEVNEGKIKGLNPTRSEKESSYQENRPGNNQDNMQDDGPRS</sequence>
<evidence type="ECO:0000313" key="3">
    <source>
        <dbReference type="Proteomes" id="UP000323521"/>
    </source>
</evidence>
<organism evidence="2 3">
    <name type="scientific">Formimonas warabiya</name>
    <dbReference type="NCBI Taxonomy" id="1761012"/>
    <lineage>
        <taxon>Bacteria</taxon>
        <taxon>Bacillati</taxon>
        <taxon>Bacillota</taxon>
        <taxon>Clostridia</taxon>
        <taxon>Eubacteriales</taxon>
        <taxon>Peptococcaceae</taxon>
        <taxon>Candidatus Formimonas</taxon>
    </lineage>
</organism>
<keyword evidence="3" id="KW-1185">Reference proteome</keyword>
<evidence type="ECO:0000313" key="2">
    <source>
        <dbReference type="EMBL" id="ATW23704.1"/>
    </source>
</evidence>
<feature type="region of interest" description="Disordered" evidence="1">
    <location>
        <begin position="46"/>
        <end position="85"/>
    </location>
</feature>
<feature type="compositionally biased region" description="Polar residues" evidence="1">
    <location>
        <begin position="66"/>
        <end position="77"/>
    </location>
</feature>
<dbReference type="Proteomes" id="UP000323521">
    <property type="component" value="Chromosome"/>
</dbReference>
<accession>A0A3G1KMP6</accession>
<protein>
    <submittedName>
        <fullName evidence="2">Uncharacterized protein</fullName>
    </submittedName>
</protein>
<dbReference type="KEGG" id="fwa:DCMF_01870"/>
<reference evidence="2 3" key="1">
    <citation type="submission" date="2016-10" db="EMBL/GenBank/DDBJ databases">
        <title>Complete Genome Sequence of Peptococcaceae strain DCMF.</title>
        <authorList>
            <person name="Edwards R.J."/>
            <person name="Holland S.I."/>
            <person name="Deshpande N.P."/>
            <person name="Wong Y.K."/>
            <person name="Ertan H."/>
            <person name="Manefield M."/>
            <person name="Russell T.L."/>
            <person name="Lee M.J."/>
        </authorList>
    </citation>
    <scope>NUCLEOTIDE SEQUENCE [LARGE SCALE GENOMIC DNA]</scope>
    <source>
        <strain evidence="2 3">DCMF</strain>
    </source>
</reference>
<name>A0A3G1KMP6_FORW1</name>
<gene>
    <name evidence="2" type="ORF">DCMF_01870</name>
</gene>
<proteinExistence type="predicted"/>